<keyword evidence="3" id="KW-0238">DNA-binding</keyword>
<dbReference type="Proteomes" id="UP000238196">
    <property type="component" value="Unassembled WGS sequence"/>
</dbReference>
<evidence type="ECO:0000259" key="6">
    <source>
        <dbReference type="PROSITE" id="PS01124"/>
    </source>
</evidence>
<dbReference type="InterPro" id="IPR014710">
    <property type="entry name" value="RmlC-like_jellyroll"/>
</dbReference>
<evidence type="ECO:0000313" key="7">
    <source>
        <dbReference type="EMBL" id="PPC74276.1"/>
    </source>
</evidence>
<accession>A0A2S5KIT6</accession>
<keyword evidence="1" id="KW-0678">Repressor</keyword>
<dbReference type="SUPFAM" id="SSF51182">
    <property type="entry name" value="RmlC-like cupins"/>
    <property type="match status" value="1"/>
</dbReference>
<keyword evidence="5" id="KW-0804">Transcription</keyword>
<dbReference type="InterPro" id="IPR018060">
    <property type="entry name" value="HTH_AraC"/>
</dbReference>
<dbReference type="Gene3D" id="2.60.120.10">
    <property type="entry name" value="Jelly Rolls"/>
    <property type="match status" value="1"/>
</dbReference>
<dbReference type="Pfam" id="PF02311">
    <property type="entry name" value="AraC_binding"/>
    <property type="match status" value="1"/>
</dbReference>
<keyword evidence="2" id="KW-0805">Transcription regulation</keyword>
<dbReference type="GO" id="GO:0003700">
    <property type="term" value="F:DNA-binding transcription factor activity"/>
    <property type="evidence" value="ECO:0007669"/>
    <property type="project" value="InterPro"/>
</dbReference>
<dbReference type="EMBL" id="PRLP01000154">
    <property type="protein sequence ID" value="PPC74276.1"/>
    <property type="molecule type" value="Genomic_DNA"/>
</dbReference>
<name>A0A2S5KIT6_9PROT</name>
<dbReference type="PROSITE" id="PS01124">
    <property type="entry name" value="HTH_ARAC_FAMILY_2"/>
    <property type="match status" value="1"/>
</dbReference>
<dbReference type="CDD" id="cd06124">
    <property type="entry name" value="cupin_NimR-like_N"/>
    <property type="match status" value="1"/>
</dbReference>
<protein>
    <submittedName>
        <fullName evidence="7">AraC family transcriptional regulator</fullName>
    </submittedName>
</protein>
<dbReference type="InterPro" id="IPR011051">
    <property type="entry name" value="RmlC_Cupin_sf"/>
</dbReference>
<organism evidence="7 8">
    <name type="scientific">Proteobacteria bacterium 228</name>
    <dbReference type="NCBI Taxonomy" id="2083153"/>
    <lineage>
        <taxon>Bacteria</taxon>
        <taxon>Pseudomonadati</taxon>
        <taxon>Pseudomonadota</taxon>
    </lineage>
</organism>
<dbReference type="InterPro" id="IPR003313">
    <property type="entry name" value="AraC-bd"/>
</dbReference>
<proteinExistence type="predicted"/>
<evidence type="ECO:0000256" key="1">
    <source>
        <dbReference type="ARBA" id="ARBA00022491"/>
    </source>
</evidence>
<dbReference type="SMART" id="SM00342">
    <property type="entry name" value="HTH_ARAC"/>
    <property type="match status" value="1"/>
</dbReference>
<evidence type="ECO:0000256" key="4">
    <source>
        <dbReference type="ARBA" id="ARBA00023159"/>
    </source>
</evidence>
<dbReference type="Gene3D" id="1.10.10.60">
    <property type="entry name" value="Homeodomain-like"/>
    <property type="match status" value="1"/>
</dbReference>
<dbReference type="AlphaFoldDB" id="A0A2S5KIT6"/>
<dbReference type="GO" id="GO:0043565">
    <property type="term" value="F:sequence-specific DNA binding"/>
    <property type="evidence" value="ECO:0007669"/>
    <property type="project" value="InterPro"/>
</dbReference>
<comment type="caution">
    <text evidence="7">The sequence shown here is derived from an EMBL/GenBank/DDBJ whole genome shotgun (WGS) entry which is preliminary data.</text>
</comment>
<dbReference type="OrthoDB" id="5949386at2"/>
<keyword evidence="4" id="KW-0010">Activator</keyword>
<dbReference type="FunFam" id="1.10.10.60:FF:000132">
    <property type="entry name" value="AraC family transcriptional regulator"/>
    <property type="match status" value="1"/>
</dbReference>
<dbReference type="PRINTS" id="PR00032">
    <property type="entry name" value="HTHARAC"/>
</dbReference>
<dbReference type="SUPFAM" id="SSF46689">
    <property type="entry name" value="Homeodomain-like"/>
    <property type="match status" value="1"/>
</dbReference>
<sequence>MPTQPRTSFPAQPLGISQGARAAQTIPRTVVALAMDYQEGEQVASHFHPRAQLVYGVSGVMQVQTPDSVWTLPPQRALWIPPNVPHQINMMSPVNMRTIYVEQSAAEQLGTRVKAISVSGLMRELILSLLAQPMEYPVPGRGEHMAILLLMEIAEAGTLAVDIPWPRDRRLQTACQAIMKAPGTPRTMEQLAEMAGASPRTLIRLFPRETGLKYHQWCQQVHLSDALCRLARGESIARIAAALGYASPSAFSAMFRRALGAAPSQYMTPAEPAE</sequence>
<dbReference type="InterPro" id="IPR009057">
    <property type="entry name" value="Homeodomain-like_sf"/>
</dbReference>
<feature type="domain" description="HTH araC/xylS-type" evidence="6">
    <location>
        <begin position="172"/>
        <end position="269"/>
    </location>
</feature>
<dbReference type="Pfam" id="PF12833">
    <property type="entry name" value="HTH_18"/>
    <property type="match status" value="1"/>
</dbReference>
<reference evidence="7 8" key="1">
    <citation type="submission" date="2018-02" db="EMBL/GenBank/DDBJ databases">
        <title>novel marine gammaproteobacteria from coastal saline agro ecosystem.</title>
        <authorList>
            <person name="Krishnan R."/>
            <person name="Ramesh Kumar N."/>
        </authorList>
    </citation>
    <scope>NUCLEOTIDE SEQUENCE [LARGE SCALE GENOMIC DNA]</scope>
    <source>
        <strain evidence="7 8">228</strain>
    </source>
</reference>
<dbReference type="InterPro" id="IPR020449">
    <property type="entry name" value="Tscrpt_reg_AraC-type_HTH"/>
</dbReference>
<dbReference type="PANTHER" id="PTHR11019:SF159">
    <property type="entry name" value="TRANSCRIPTIONAL REGULATOR-RELATED"/>
    <property type="match status" value="1"/>
</dbReference>
<dbReference type="PANTHER" id="PTHR11019">
    <property type="entry name" value="HTH-TYPE TRANSCRIPTIONAL REGULATOR NIMR"/>
    <property type="match status" value="1"/>
</dbReference>
<evidence type="ECO:0000256" key="3">
    <source>
        <dbReference type="ARBA" id="ARBA00023125"/>
    </source>
</evidence>
<evidence type="ECO:0000256" key="2">
    <source>
        <dbReference type="ARBA" id="ARBA00023015"/>
    </source>
</evidence>
<gene>
    <name evidence="7" type="ORF">C4K68_26760</name>
</gene>
<evidence type="ECO:0000313" key="8">
    <source>
        <dbReference type="Proteomes" id="UP000238196"/>
    </source>
</evidence>
<evidence type="ECO:0000256" key="5">
    <source>
        <dbReference type="ARBA" id="ARBA00023163"/>
    </source>
</evidence>